<dbReference type="Proteomes" id="UP000253977">
    <property type="component" value="Unassembled WGS sequence"/>
</dbReference>
<dbReference type="EMBL" id="QPMK01000009">
    <property type="protein sequence ID" value="RDD65828.1"/>
    <property type="molecule type" value="Genomic_DNA"/>
</dbReference>
<evidence type="ECO:0000313" key="2">
    <source>
        <dbReference type="Proteomes" id="UP000253977"/>
    </source>
</evidence>
<gene>
    <name evidence="1" type="ORF">DU478_12995</name>
</gene>
<organism evidence="1 2">
    <name type="scientific">Thalassococcus profundi</name>
    <dbReference type="NCBI Taxonomy" id="2282382"/>
    <lineage>
        <taxon>Bacteria</taxon>
        <taxon>Pseudomonadati</taxon>
        <taxon>Pseudomonadota</taxon>
        <taxon>Alphaproteobacteria</taxon>
        <taxon>Rhodobacterales</taxon>
        <taxon>Roseobacteraceae</taxon>
        <taxon>Thalassococcus</taxon>
    </lineage>
</organism>
<name>A0A369TKP3_9RHOB</name>
<keyword evidence="2" id="KW-1185">Reference proteome</keyword>
<proteinExistence type="predicted"/>
<protein>
    <submittedName>
        <fullName evidence="1">Uncharacterized protein</fullName>
    </submittedName>
</protein>
<reference evidence="1 2" key="1">
    <citation type="submission" date="2018-07" db="EMBL/GenBank/DDBJ databases">
        <title>Thalassococcus profundi sp. nov., a marine bacterium isolated from deep seawater of Okinawa Trough.</title>
        <authorList>
            <person name="Yu M."/>
        </authorList>
    </citation>
    <scope>NUCLEOTIDE SEQUENCE [LARGE SCALE GENOMIC DNA]</scope>
    <source>
        <strain evidence="1 2">WRAS1</strain>
    </source>
</reference>
<evidence type="ECO:0000313" key="1">
    <source>
        <dbReference type="EMBL" id="RDD65828.1"/>
    </source>
</evidence>
<comment type="caution">
    <text evidence="1">The sequence shown here is derived from an EMBL/GenBank/DDBJ whole genome shotgun (WGS) entry which is preliminary data.</text>
</comment>
<dbReference type="RefSeq" id="WP_114511393.1">
    <property type="nucleotide sequence ID" value="NZ_QPMK01000009.1"/>
</dbReference>
<accession>A0A369TKP3</accession>
<dbReference type="AlphaFoldDB" id="A0A369TKP3"/>
<sequence>MSDHYAPAFFSKLEEQAAGSDWTARYQHVAQQIGDWVVAAGPDIGQPGRIGFYAKPAVWDTILRSVMQITDIVPTDPAFHFTRSFTCPVPVLRSVEIDPGLTDADAAAALIQFAETCAARREIWAYTSFDATLPQDVSNGEYLMTQVIDRLHRRQWTAAREICRGVVSGQTYAGYVLASVDRQAAPDDENRRPSLSFFHLALLWMDRQPSFWSRLLRR</sequence>